<feature type="region of interest" description="Disordered" evidence="1">
    <location>
        <begin position="27"/>
        <end position="71"/>
    </location>
</feature>
<dbReference type="EMBL" id="CAJOBI010318323">
    <property type="protein sequence ID" value="CAF5180835.1"/>
    <property type="molecule type" value="Genomic_DNA"/>
</dbReference>
<accession>A0A8S3HDE5</accession>
<comment type="caution">
    <text evidence="2">The sequence shown here is derived from an EMBL/GenBank/DDBJ whole genome shotgun (WGS) entry which is preliminary data.</text>
</comment>
<evidence type="ECO:0000313" key="3">
    <source>
        <dbReference type="Proteomes" id="UP000676336"/>
    </source>
</evidence>
<proteinExistence type="predicted"/>
<gene>
    <name evidence="2" type="ORF">SMN809_LOCUS68892</name>
</gene>
<dbReference type="Proteomes" id="UP000676336">
    <property type="component" value="Unassembled WGS sequence"/>
</dbReference>
<protein>
    <submittedName>
        <fullName evidence="2">Uncharacterized protein</fullName>
    </submittedName>
</protein>
<reference evidence="2" key="1">
    <citation type="submission" date="2021-02" db="EMBL/GenBank/DDBJ databases">
        <authorList>
            <person name="Nowell W R."/>
        </authorList>
    </citation>
    <scope>NUCLEOTIDE SEQUENCE</scope>
</reference>
<evidence type="ECO:0000313" key="2">
    <source>
        <dbReference type="EMBL" id="CAF5180835.1"/>
    </source>
</evidence>
<evidence type="ECO:0000256" key="1">
    <source>
        <dbReference type="SAM" id="MobiDB-lite"/>
    </source>
</evidence>
<feature type="non-terminal residue" evidence="2">
    <location>
        <position position="71"/>
    </location>
</feature>
<name>A0A8S3HDE5_9BILA</name>
<organism evidence="2 3">
    <name type="scientific">Rotaria magnacalcarata</name>
    <dbReference type="NCBI Taxonomy" id="392030"/>
    <lineage>
        <taxon>Eukaryota</taxon>
        <taxon>Metazoa</taxon>
        <taxon>Spiralia</taxon>
        <taxon>Gnathifera</taxon>
        <taxon>Rotifera</taxon>
        <taxon>Eurotatoria</taxon>
        <taxon>Bdelloidea</taxon>
        <taxon>Philodinida</taxon>
        <taxon>Philodinidae</taxon>
        <taxon>Rotaria</taxon>
    </lineage>
</organism>
<dbReference type="AlphaFoldDB" id="A0A8S3HDE5"/>
<sequence length="71" mass="8196">MLLRLQPSFSLFFRRIPIFQNRIFASSTAPQSDEEWEQDKTTDKTQNENTPQEDEASIASMIGPYVSSKQI</sequence>